<dbReference type="AlphaFoldDB" id="A0A1I4PSU9"/>
<gene>
    <name evidence="1" type="ORF">SAMN05421880_11269</name>
</gene>
<organism evidence="1 2">
    <name type="scientific">Nitrosomonas nitrosa</name>
    <dbReference type="NCBI Taxonomy" id="52442"/>
    <lineage>
        <taxon>Bacteria</taxon>
        <taxon>Pseudomonadati</taxon>
        <taxon>Pseudomonadota</taxon>
        <taxon>Betaproteobacteria</taxon>
        <taxon>Nitrosomonadales</taxon>
        <taxon>Nitrosomonadaceae</taxon>
        <taxon>Nitrosomonas</taxon>
    </lineage>
</organism>
<proteinExistence type="predicted"/>
<name>A0A1I4PSU9_9PROT</name>
<accession>A0A1I4PSU9</accession>
<dbReference type="Proteomes" id="UP000199561">
    <property type="component" value="Unassembled WGS sequence"/>
</dbReference>
<evidence type="ECO:0000313" key="2">
    <source>
        <dbReference type="Proteomes" id="UP000199561"/>
    </source>
</evidence>
<dbReference type="EMBL" id="FOUF01000012">
    <property type="protein sequence ID" value="SFM30824.1"/>
    <property type="molecule type" value="Genomic_DNA"/>
</dbReference>
<reference evidence="1 2" key="1">
    <citation type="submission" date="2016-10" db="EMBL/GenBank/DDBJ databases">
        <authorList>
            <person name="de Groot N.N."/>
        </authorList>
    </citation>
    <scope>NUCLEOTIDE SEQUENCE [LARGE SCALE GENOMIC DNA]</scope>
    <source>
        <strain evidence="1 2">Nm146</strain>
    </source>
</reference>
<evidence type="ECO:0000313" key="1">
    <source>
        <dbReference type="EMBL" id="SFM30824.1"/>
    </source>
</evidence>
<keyword evidence="2" id="KW-1185">Reference proteome</keyword>
<sequence>MLLSYGKVRLRVTVNNFESISYHFLWYLRFIGLLGLIQPCFQSHGIEFDIDAQ</sequence>
<protein>
    <submittedName>
        <fullName evidence="1">Uncharacterized protein</fullName>
    </submittedName>
</protein>